<gene>
    <name evidence="3" type="ORF">AYL99_11597</name>
</gene>
<dbReference type="RefSeq" id="XP_018687430.1">
    <property type="nucleotide sequence ID" value="XM_018843103.1"/>
</dbReference>
<proteinExistence type="predicted"/>
<keyword evidence="4" id="KW-1185">Reference proteome</keyword>
<evidence type="ECO:0000259" key="2">
    <source>
        <dbReference type="Pfam" id="PF01709"/>
    </source>
</evidence>
<dbReference type="InterPro" id="IPR026564">
    <property type="entry name" value="Transcrip_reg_TACO1-like_dom3"/>
</dbReference>
<dbReference type="InterPro" id="IPR048300">
    <property type="entry name" value="TACO1_YebC-like_2nd/3rd_dom"/>
</dbReference>
<dbReference type="Proteomes" id="UP000078343">
    <property type="component" value="Unassembled WGS sequence"/>
</dbReference>
<protein>
    <recommendedName>
        <fullName evidence="2">TACO1/YebC-like second and third domain-containing protein</fullName>
    </recommendedName>
</protein>
<dbReference type="OrthoDB" id="2017544at2759"/>
<accession>A0A178Z4E1</accession>
<comment type="caution">
    <text evidence="3">The sequence shown here is derived from an EMBL/GenBank/DDBJ whole genome shotgun (WGS) entry which is preliminary data.</text>
</comment>
<evidence type="ECO:0000313" key="3">
    <source>
        <dbReference type="EMBL" id="OAP54063.1"/>
    </source>
</evidence>
<dbReference type="STRING" id="1367422.A0A178Z4E1"/>
<dbReference type="InterPro" id="IPR029072">
    <property type="entry name" value="YebC-like"/>
</dbReference>
<sequence length="186" mass="20554">MSDPAPTFDIPEHRNSKPREIDRAQTETRMHQVATEDAIKAGALDIASEENKLVVETAPADVIAVAQKLQNKLGIQLEEAQVVCMPNKDSMITLSAEQEPENKSTYDANFEQNTIDSGNYPAGYQYEDTQEQREPENIDEIQAVKRRSLGPSLEAPSFEMNPFATPKANVASPGSPYYQPNIISTS</sequence>
<dbReference type="Pfam" id="PF01709">
    <property type="entry name" value="Transcrip_reg"/>
    <property type="match status" value="1"/>
</dbReference>
<dbReference type="SUPFAM" id="SSF75625">
    <property type="entry name" value="YebC-like"/>
    <property type="match status" value="1"/>
</dbReference>
<evidence type="ECO:0000313" key="4">
    <source>
        <dbReference type="Proteomes" id="UP000078343"/>
    </source>
</evidence>
<feature type="region of interest" description="Disordered" evidence="1">
    <location>
        <begin position="111"/>
        <end position="186"/>
    </location>
</feature>
<organism evidence="3 4">
    <name type="scientific">Fonsecaea erecta</name>
    <dbReference type="NCBI Taxonomy" id="1367422"/>
    <lineage>
        <taxon>Eukaryota</taxon>
        <taxon>Fungi</taxon>
        <taxon>Dikarya</taxon>
        <taxon>Ascomycota</taxon>
        <taxon>Pezizomycotina</taxon>
        <taxon>Eurotiomycetes</taxon>
        <taxon>Chaetothyriomycetidae</taxon>
        <taxon>Chaetothyriales</taxon>
        <taxon>Herpotrichiellaceae</taxon>
        <taxon>Fonsecaea</taxon>
    </lineage>
</organism>
<dbReference type="GeneID" id="30015765"/>
<dbReference type="EMBL" id="LVYI01000015">
    <property type="protein sequence ID" value="OAP54063.1"/>
    <property type="molecule type" value="Genomic_DNA"/>
</dbReference>
<evidence type="ECO:0000256" key="1">
    <source>
        <dbReference type="SAM" id="MobiDB-lite"/>
    </source>
</evidence>
<feature type="compositionally biased region" description="Basic and acidic residues" evidence="1">
    <location>
        <begin position="10"/>
        <end position="29"/>
    </location>
</feature>
<feature type="region of interest" description="Disordered" evidence="1">
    <location>
        <begin position="1"/>
        <end position="29"/>
    </location>
</feature>
<dbReference type="Gene3D" id="3.30.70.980">
    <property type="match status" value="1"/>
</dbReference>
<reference evidence="3 4" key="1">
    <citation type="submission" date="2016-04" db="EMBL/GenBank/DDBJ databases">
        <title>Draft genome of Fonsecaea erecta CBS 125763.</title>
        <authorList>
            <person name="Weiss V.A."/>
            <person name="Vicente V.A."/>
            <person name="Raittz R.T."/>
            <person name="Moreno L.F."/>
            <person name="De Souza E.M."/>
            <person name="Pedrosa F.O."/>
            <person name="Steffens M.B."/>
            <person name="Faoro H."/>
            <person name="Tadra-Sfeir M.Z."/>
            <person name="Najafzadeh M.J."/>
            <person name="Felipe M.S."/>
            <person name="Teixeira M."/>
            <person name="Sun J."/>
            <person name="Xi L."/>
            <person name="Gomes R."/>
            <person name="De Azevedo C.M."/>
            <person name="Salgado C.G."/>
            <person name="Da Silva M.B."/>
            <person name="Nascimento M.F."/>
            <person name="Queiroz-Telles F."/>
            <person name="Attili D.S."/>
            <person name="Gorbushina A."/>
        </authorList>
    </citation>
    <scope>NUCLEOTIDE SEQUENCE [LARGE SCALE GENOMIC DNA]</scope>
    <source>
        <strain evidence="3 4">CBS 125763</strain>
    </source>
</reference>
<dbReference type="AlphaFoldDB" id="A0A178Z4E1"/>
<feature type="domain" description="TACO1/YebC-like second and third" evidence="2">
    <location>
        <begin position="33"/>
        <end position="103"/>
    </location>
</feature>
<name>A0A178Z4E1_9EURO</name>